<evidence type="ECO:0000256" key="2">
    <source>
        <dbReference type="SAM" id="Phobius"/>
    </source>
</evidence>
<organism evidence="4 5">
    <name type="scientific">Myxococcus llanfairpwllgwyngyllgogerychwyrndrobwllllantysiliogogogochensis</name>
    <dbReference type="NCBI Taxonomy" id="2590453"/>
    <lineage>
        <taxon>Bacteria</taxon>
        <taxon>Pseudomonadati</taxon>
        <taxon>Myxococcota</taxon>
        <taxon>Myxococcia</taxon>
        <taxon>Myxococcales</taxon>
        <taxon>Cystobacterineae</taxon>
        <taxon>Myxococcaceae</taxon>
        <taxon>Myxococcus</taxon>
    </lineage>
</organism>
<keyword evidence="5" id="KW-1185">Reference proteome</keyword>
<feature type="transmembrane region" description="Helical" evidence="2">
    <location>
        <begin position="163"/>
        <end position="182"/>
    </location>
</feature>
<dbReference type="AlphaFoldDB" id="A0A540WRG3"/>
<keyword evidence="2" id="KW-0472">Membrane</keyword>
<feature type="transmembrane region" description="Helical" evidence="2">
    <location>
        <begin position="194"/>
        <end position="217"/>
    </location>
</feature>
<feature type="chain" id="PRO_5021950581" description="Cytochrome b561 domain-containing protein" evidence="3">
    <location>
        <begin position="23"/>
        <end position="218"/>
    </location>
</feature>
<feature type="transmembrane region" description="Helical" evidence="2">
    <location>
        <begin position="125"/>
        <end position="143"/>
    </location>
</feature>
<feature type="signal peptide" evidence="3">
    <location>
        <begin position="1"/>
        <end position="22"/>
    </location>
</feature>
<feature type="compositionally biased region" description="Low complexity" evidence="1">
    <location>
        <begin position="36"/>
        <end position="46"/>
    </location>
</feature>
<evidence type="ECO:0008006" key="6">
    <source>
        <dbReference type="Google" id="ProtNLM"/>
    </source>
</evidence>
<feature type="region of interest" description="Disordered" evidence="1">
    <location>
        <begin position="19"/>
        <end position="47"/>
    </location>
</feature>
<comment type="caution">
    <text evidence="4">The sequence shown here is derived from an EMBL/GenBank/DDBJ whole genome shotgun (WGS) entry which is preliminary data.</text>
</comment>
<dbReference type="OrthoDB" id="5511586at2"/>
<gene>
    <name evidence="4" type="ORF">FJV41_33405</name>
</gene>
<dbReference type="Proteomes" id="UP000315369">
    <property type="component" value="Unassembled WGS sequence"/>
</dbReference>
<dbReference type="EMBL" id="VIFM01000179">
    <property type="protein sequence ID" value="TQF11612.1"/>
    <property type="molecule type" value="Genomic_DNA"/>
</dbReference>
<name>A0A540WRG3_9BACT</name>
<accession>A0A540WRG3</accession>
<protein>
    <recommendedName>
        <fullName evidence="6">Cytochrome b561 domain-containing protein</fullName>
    </recommendedName>
</protein>
<proteinExistence type="predicted"/>
<evidence type="ECO:0000256" key="3">
    <source>
        <dbReference type="SAM" id="SignalP"/>
    </source>
</evidence>
<keyword evidence="2" id="KW-1133">Transmembrane helix</keyword>
<keyword evidence="3" id="KW-0732">Signal</keyword>
<keyword evidence="2" id="KW-0812">Transmembrane</keyword>
<reference evidence="4 5" key="1">
    <citation type="submission" date="2019-06" db="EMBL/GenBank/DDBJ databases">
        <authorList>
            <person name="Livingstone P."/>
            <person name="Whitworth D."/>
        </authorList>
    </citation>
    <scope>NUCLEOTIDE SEQUENCE [LARGE SCALE GENOMIC DNA]</scope>
    <source>
        <strain evidence="4 5">AM401</strain>
    </source>
</reference>
<evidence type="ECO:0000256" key="1">
    <source>
        <dbReference type="SAM" id="MobiDB-lite"/>
    </source>
</evidence>
<evidence type="ECO:0000313" key="5">
    <source>
        <dbReference type="Proteomes" id="UP000315369"/>
    </source>
</evidence>
<sequence length="218" mass="23411">MMNRFAAVLVILSLLSTTTARAQQKSPPPKDAPKTEAPAEQQPAAEDPSLDFDLLEPDELAGAAKVDPELQARLDRRRTMLKLHQGLGFALAAGLVTTTVLGQLQFNDSFRGGGDDRNLLGLHRGFAVGTSVVFASVGLLGLLAPKPLEKEEFQWDTITFHKIFMSIATAAMVAQIILGIMATDRYGRLSETDLATAHQVVGFTTLGAVSAGIFTLFF</sequence>
<feature type="transmembrane region" description="Helical" evidence="2">
    <location>
        <begin position="83"/>
        <end position="104"/>
    </location>
</feature>
<evidence type="ECO:0000313" key="4">
    <source>
        <dbReference type="EMBL" id="TQF11612.1"/>
    </source>
</evidence>